<keyword evidence="7" id="KW-0496">Mitochondrion</keyword>
<dbReference type="FunFam" id="1.25.40.10:FF:002127">
    <property type="entry name" value="Pentatricopeptide repeat-containing protein At4g21705, mitochondrial"/>
    <property type="match status" value="1"/>
</dbReference>
<dbReference type="PROSITE" id="PS51375">
    <property type="entry name" value="PPR"/>
    <property type="match status" value="2"/>
</dbReference>
<dbReference type="Proteomes" id="UP000327013">
    <property type="component" value="Chromosome 1"/>
</dbReference>
<dbReference type="InterPro" id="IPR002885">
    <property type="entry name" value="PPR_rpt"/>
</dbReference>
<feature type="coiled-coil region" evidence="12">
    <location>
        <begin position="165"/>
        <end position="199"/>
    </location>
</feature>
<dbReference type="GO" id="GO:0003700">
    <property type="term" value="F:DNA-binding transcription factor activity"/>
    <property type="evidence" value="ECO:0007669"/>
    <property type="project" value="InterPro"/>
</dbReference>
<dbReference type="AlphaFoldDB" id="A0A5N6QBU4"/>
<dbReference type="InterPro" id="IPR019734">
    <property type="entry name" value="TPR_rpt"/>
</dbReference>
<evidence type="ECO:0000256" key="5">
    <source>
        <dbReference type="ARBA" id="ARBA00022946"/>
    </source>
</evidence>
<dbReference type="InterPro" id="IPR036390">
    <property type="entry name" value="WH_DNA-bd_sf"/>
</dbReference>
<evidence type="ECO:0000256" key="12">
    <source>
        <dbReference type="SAM" id="Coils"/>
    </source>
</evidence>
<gene>
    <name evidence="15" type="ORF">FH972_000434</name>
</gene>
<evidence type="ECO:0000256" key="8">
    <source>
        <dbReference type="ARBA" id="ARBA00023242"/>
    </source>
</evidence>
<dbReference type="PROSITE" id="PS50005">
    <property type="entry name" value="TPR"/>
    <property type="match status" value="1"/>
</dbReference>
<evidence type="ECO:0000256" key="4">
    <source>
        <dbReference type="ARBA" id="ARBA00022737"/>
    </source>
</evidence>
<proteinExistence type="inferred from homology"/>
<name>A0A5N6QBU4_9ROSI</name>
<dbReference type="GO" id="GO:0043565">
    <property type="term" value="F:sequence-specific DNA binding"/>
    <property type="evidence" value="ECO:0007669"/>
    <property type="project" value="InterPro"/>
</dbReference>
<dbReference type="GO" id="GO:0005634">
    <property type="term" value="C:nucleus"/>
    <property type="evidence" value="ECO:0007669"/>
    <property type="project" value="UniProtKB-SubCell"/>
</dbReference>
<dbReference type="PRINTS" id="PR00056">
    <property type="entry name" value="HSFDOMAIN"/>
</dbReference>
<dbReference type="SUPFAM" id="SSF46785">
    <property type="entry name" value="Winged helix' DNA-binding domain"/>
    <property type="match status" value="1"/>
</dbReference>
<accession>A0A5N6QBU4</accession>
<dbReference type="OrthoDB" id="429961at2759"/>
<dbReference type="Gene3D" id="1.25.40.10">
    <property type="entry name" value="Tetratricopeptide repeat domain"/>
    <property type="match status" value="3"/>
</dbReference>
<dbReference type="NCBIfam" id="TIGR00756">
    <property type="entry name" value="PPR"/>
    <property type="match status" value="2"/>
</dbReference>
<keyword evidence="5" id="KW-0809">Transit peptide</keyword>
<feature type="repeat" description="PPR" evidence="10">
    <location>
        <begin position="342"/>
        <end position="376"/>
    </location>
</feature>
<dbReference type="GO" id="GO:0003729">
    <property type="term" value="F:mRNA binding"/>
    <property type="evidence" value="ECO:0007669"/>
    <property type="project" value="UniProtKB-ARBA"/>
</dbReference>
<evidence type="ECO:0000256" key="6">
    <source>
        <dbReference type="ARBA" id="ARBA00023125"/>
    </source>
</evidence>
<organism evidence="15 16">
    <name type="scientific">Carpinus fangiana</name>
    <dbReference type="NCBI Taxonomy" id="176857"/>
    <lineage>
        <taxon>Eukaryota</taxon>
        <taxon>Viridiplantae</taxon>
        <taxon>Streptophyta</taxon>
        <taxon>Embryophyta</taxon>
        <taxon>Tracheophyta</taxon>
        <taxon>Spermatophyta</taxon>
        <taxon>Magnoliopsida</taxon>
        <taxon>eudicotyledons</taxon>
        <taxon>Gunneridae</taxon>
        <taxon>Pentapetalae</taxon>
        <taxon>rosids</taxon>
        <taxon>fabids</taxon>
        <taxon>Fagales</taxon>
        <taxon>Betulaceae</taxon>
        <taxon>Carpinus</taxon>
    </lineage>
</organism>
<evidence type="ECO:0000313" key="16">
    <source>
        <dbReference type="Proteomes" id="UP000327013"/>
    </source>
</evidence>
<evidence type="ECO:0000256" key="10">
    <source>
        <dbReference type="PROSITE-ProRule" id="PRU00708"/>
    </source>
</evidence>
<keyword evidence="16" id="KW-1185">Reference proteome</keyword>
<sequence>MARNGLELINQQGGSTINTSKSSSSSQSPRARCPAPFLSKTYDLLEEGAAADDRDGKRIVSWNGEGTGFVVWSPAEFSELLLPKYFKHNNFSSFIRQLNTYGFKKTSSKIWEFKHEKFKKGYRNMLTEISRKKCEPSVFPAYLKASDQDQRSDQSTVMMSGGNGMDQEDSNRVLLLKENKNLRRERVELQMEIAQFKALEMKLLDCLARYMGDSDNNKFFTKTIIRNAITSRLYYTSRTQRPSLYSRISPLGDPGTSVVPELDDWLQNGKKVGVAELRRIVKDLRKRKRFTQALEVSEWMNRKGICIFSPIEHAVQLDLIGRVQGFLSAESYFNNLKDQDKTEKTYGALLNCYVRQCQTEKSLSHMQKMKEMGFASSALNYNDMMCLYTNVGQHEKVPDVLTEMKENNVSPDNFSYRICINSYGVRSDLEGMERILKEMECQPHIVMDWNTYSVVANFYIKAGLPHKAIDALKKLEEKLDEKDGLAYNHLISLYAKLGKKDEVLRIWGLEKSACNRCINRDFIGMLESLVRLGELEEAEKVMKEWESSGNCYDFRVPNTVIVGYSEKGLHEKAEAMLGELMEKGKATTPNSWSTVAAGYLHKGEMEKALECLKAAFSLHVENKGWKPNPKLIKGILSWLGDKGSVGDVEAFVSTLRTVIPLNRQMYHALIKAHIRGGKEVHELLHRMRIDEIDEDNETKTILGMRQT</sequence>
<comment type="similarity">
    <text evidence="3">Belongs to the PPR family. P subfamily.</text>
</comment>
<dbReference type="InterPro" id="IPR036388">
    <property type="entry name" value="WH-like_DNA-bd_sf"/>
</dbReference>
<feature type="repeat" description="PPR" evidence="10">
    <location>
        <begin position="377"/>
        <end position="411"/>
    </location>
</feature>
<feature type="region of interest" description="Disordered" evidence="13">
    <location>
        <begin position="1"/>
        <end position="33"/>
    </location>
</feature>
<dbReference type="GO" id="GO:0005739">
    <property type="term" value="C:mitochondrion"/>
    <property type="evidence" value="ECO:0007669"/>
    <property type="project" value="UniProtKB-SubCell"/>
</dbReference>
<keyword evidence="6" id="KW-0238">DNA-binding</keyword>
<evidence type="ECO:0000259" key="14">
    <source>
        <dbReference type="SMART" id="SM00415"/>
    </source>
</evidence>
<feature type="domain" description="HSF-type DNA-binding" evidence="14">
    <location>
        <begin position="33"/>
        <end position="132"/>
    </location>
</feature>
<dbReference type="EMBL" id="CM017321">
    <property type="protein sequence ID" value="KAE7995663.1"/>
    <property type="molecule type" value="Genomic_DNA"/>
</dbReference>
<dbReference type="PANTHER" id="PTHR45717:SF20">
    <property type="entry name" value="OS07G0598500 PROTEIN"/>
    <property type="match status" value="1"/>
</dbReference>
<dbReference type="Pfam" id="PF00447">
    <property type="entry name" value="HSF_DNA-bind"/>
    <property type="match status" value="1"/>
</dbReference>
<keyword evidence="12" id="KW-0175">Coiled coil</keyword>
<evidence type="ECO:0000256" key="11">
    <source>
        <dbReference type="RuleBase" id="RU004020"/>
    </source>
</evidence>
<reference evidence="15 16" key="1">
    <citation type="submission" date="2019-06" db="EMBL/GenBank/DDBJ databases">
        <title>A chromosomal-level reference genome of Carpinus fangiana (Coryloideae, Betulaceae).</title>
        <authorList>
            <person name="Yang X."/>
            <person name="Wang Z."/>
            <person name="Zhang L."/>
            <person name="Hao G."/>
            <person name="Liu J."/>
            <person name="Yang Y."/>
        </authorList>
    </citation>
    <scope>NUCLEOTIDE SEQUENCE [LARGE SCALE GENOMIC DNA]</scope>
    <source>
        <strain evidence="15">Cfa_2016G</strain>
        <tissue evidence="15">Leaf</tissue>
    </source>
</reference>
<dbReference type="SUPFAM" id="SSF48452">
    <property type="entry name" value="TPR-like"/>
    <property type="match status" value="1"/>
</dbReference>
<keyword evidence="9" id="KW-0802">TPR repeat</keyword>
<feature type="compositionally biased region" description="Polar residues" evidence="13">
    <location>
        <begin position="9"/>
        <end position="19"/>
    </location>
</feature>
<evidence type="ECO:0000256" key="7">
    <source>
        <dbReference type="ARBA" id="ARBA00023128"/>
    </source>
</evidence>
<evidence type="ECO:0000256" key="1">
    <source>
        <dbReference type="ARBA" id="ARBA00004123"/>
    </source>
</evidence>
<dbReference type="Pfam" id="PF13041">
    <property type="entry name" value="PPR_2"/>
    <property type="match status" value="1"/>
</dbReference>
<dbReference type="InterPro" id="IPR011990">
    <property type="entry name" value="TPR-like_helical_dom_sf"/>
</dbReference>
<evidence type="ECO:0000256" key="9">
    <source>
        <dbReference type="PROSITE-ProRule" id="PRU00339"/>
    </source>
</evidence>
<comment type="subcellular location">
    <subcellularLocation>
        <location evidence="2">Mitochondrion</location>
    </subcellularLocation>
    <subcellularLocation>
        <location evidence="1">Nucleus</location>
    </subcellularLocation>
</comment>
<dbReference type="InterPro" id="IPR000232">
    <property type="entry name" value="HSF_DNA-bd"/>
</dbReference>
<evidence type="ECO:0000256" key="3">
    <source>
        <dbReference type="ARBA" id="ARBA00007626"/>
    </source>
</evidence>
<evidence type="ECO:0000313" key="15">
    <source>
        <dbReference type="EMBL" id="KAE7995663.1"/>
    </source>
</evidence>
<dbReference type="PANTHER" id="PTHR45717">
    <property type="entry name" value="OS12G0527900 PROTEIN"/>
    <property type="match status" value="1"/>
</dbReference>
<dbReference type="Pfam" id="PF01535">
    <property type="entry name" value="PPR"/>
    <property type="match status" value="6"/>
</dbReference>
<dbReference type="FunFam" id="1.25.40.10:FF:000385">
    <property type="entry name" value="Pentatricopeptide repeat-containing protein mitochondrial"/>
    <property type="match status" value="1"/>
</dbReference>
<dbReference type="FunFam" id="1.10.10.10:FF:000660">
    <property type="entry name" value="Heat stress transcription factor A-6b"/>
    <property type="match status" value="1"/>
</dbReference>
<protein>
    <recommendedName>
        <fullName evidence="14">HSF-type DNA-binding domain-containing protein</fullName>
    </recommendedName>
</protein>
<evidence type="ECO:0000256" key="13">
    <source>
        <dbReference type="SAM" id="MobiDB-lite"/>
    </source>
</evidence>
<feature type="repeat" description="TPR" evidence="9">
    <location>
        <begin position="589"/>
        <end position="622"/>
    </location>
</feature>
<dbReference type="SMART" id="SM00415">
    <property type="entry name" value="HSF"/>
    <property type="match status" value="1"/>
</dbReference>
<dbReference type="Gene3D" id="1.10.10.10">
    <property type="entry name" value="Winged helix-like DNA-binding domain superfamily/Winged helix DNA-binding domain"/>
    <property type="match status" value="1"/>
</dbReference>
<keyword evidence="4" id="KW-0677">Repeat</keyword>
<evidence type="ECO:0000256" key="2">
    <source>
        <dbReference type="ARBA" id="ARBA00004173"/>
    </source>
</evidence>
<keyword evidence="8" id="KW-0539">Nucleus</keyword>
<comment type="similarity">
    <text evidence="11">Belongs to the HSF family.</text>
</comment>